<dbReference type="GO" id="GO:0003700">
    <property type="term" value="F:DNA-binding transcription factor activity"/>
    <property type="evidence" value="ECO:0007669"/>
    <property type="project" value="InterPro"/>
</dbReference>
<organism evidence="5 6">
    <name type="scientific">Helicobacter trogontum</name>
    <dbReference type="NCBI Taxonomy" id="50960"/>
    <lineage>
        <taxon>Bacteria</taxon>
        <taxon>Pseudomonadati</taxon>
        <taxon>Campylobacterota</taxon>
        <taxon>Epsilonproteobacteria</taxon>
        <taxon>Campylobacterales</taxon>
        <taxon>Helicobacteraceae</taxon>
        <taxon>Helicobacter</taxon>
    </lineage>
</organism>
<keyword evidence="3" id="KW-0804">Transcription</keyword>
<dbReference type="AlphaFoldDB" id="A0A4U8TGF0"/>
<reference evidence="5 6" key="1">
    <citation type="journal article" date="2014" name="Genome Announc.">
        <title>Draft genome sequences of eight enterohepatic helicobacter species isolated from both laboratory and wild rodents.</title>
        <authorList>
            <person name="Sheh A."/>
            <person name="Shen Z."/>
            <person name="Fox J.G."/>
        </authorList>
    </citation>
    <scope>NUCLEOTIDE SEQUENCE [LARGE SCALE GENOMIC DNA]</scope>
    <source>
        <strain evidence="5 6">ATCC 49310</strain>
    </source>
</reference>
<evidence type="ECO:0000256" key="2">
    <source>
        <dbReference type="ARBA" id="ARBA00023125"/>
    </source>
</evidence>
<evidence type="ECO:0000256" key="3">
    <source>
        <dbReference type="ARBA" id="ARBA00023163"/>
    </source>
</evidence>
<dbReference type="PANTHER" id="PTHR42756">
    <property type="entry name" value="TRANSCRIPTIONAL REGULATOR, MARR"/>
    <property type="match status" value="1"/>
</dbReference>
<evidence type="ECO:0000313" key="6">
    <source>
        <dbReference type="Proteomes" id="UP000029861"/>
    </source>
</evidence>
<dbReference type="PRINTS" id="PR00598">
    <property type="entry name" value="HTHMARR"/>
</dbReference>
<dbReference type="PROSITE" id="PS50995">
    <property type="entry name" value="HTH_MARR_2"/>
    <property type="match status" value="1"/>
</dbReference>
<dbReference type="GO" id="GO:0003677">
    <property type="term" value="F:DNA binding"/>
    <property type="evidence" value="ECO:0007669"/>
    <property type="project" value="UniProtKB-KW"/>
</dbReference>
<keyword evidence="1" id="KW-0805">Transcription regulation</keyword>
<dbReference type="EMBL" id="JRPK02000005">
    <property type="protein sequence ID" value="TLD99123.1"/>
    <property type="molecule type" value="Genomic_DNA"/>
</dbReference>
<proteinExistence type="predicted"/>
<dbReference type="SMART" id="SM00347">
    <property type="entry name" value="HTH_MARR"/>
    <property type="match status" value="1"/>
</dbReference>
<dbReference type="Pfam" id="PF12802">
    <property type="entry name" value="MarR_2"/>
    <property type="match status" value="1"/>
</dbReference>
<dbReference type="PANTHER" id="PTHR42756:SF1">
    <property type="entry name" value="TRANSCRIPTIONAL REPRESSOR OF EMRAB OPERON"/>
    <property type="match status" value="1"/>
</dbReference>
<comment type="caution">
    <text evidence="5">The sequence shown here is derived from an EMBL/GenBank/DDBJ whole genome shotgun (WGS) entry which is preliminary data.</text>
</comment>
<dbReference type="Proteomes" id="UP000029861">
    <property type="component" value="Unassembled WGS sequence"/>
</dbReference>
<dbReference type="InterPro" id="IPR036390">
    <property type="entry name" value="WH_DNA-bd_sf"/>
</dbReference>
<dbReference type="STRING" id="50960.LS81_07415"/>
<protein>
    <submittedName>
        <fullName evidence="5">MarR family transcriptional regulator</fullName>
    </submittedName>
</protein>
<dbReference type="RefSeq" id="WP_034322277.1">
    <property type="nucleotide sequence ID" value="NZ_FZNF01000020.1"/>
</dbReference>
<keyword evidence="2" id="KW-0238">DNA-binding</keyword>
<dbReference type="InterPro" id="IPR036388">
    <property type="entry name" value="WH-like_DNA-bd_sf"/>
</dbReference>
<dbReference type="Gene3D" id="1.10.10.10">
    <property type="entry name" value="Winged helix-like DNA-binding domain superfamily/Winged helix DNA-binding domain"/>
    <property type="match status" value="1"/>
</dbReference>
<evidence type="ECO:0000256" key="1">
    <source>
        <dbReference type="ARBA" id="ARBA00023015"/>
    </source>
</evidence>
<accession>A0A4U8TGF0</accession>
<evidence type="ECO:0000259" key="4">
    <source>
        <dbReference type="PROSITE" id="PS50995"/>
    </source>
</evidence>
<feature type="domain" description="HTH marR-type" evidence="4">
    <location>
        <begin position="26"/>
        <end position="158"/>
    </location>
</feature>
<dbReference type="InterPro" id="IPR000835">
    <property type="entry name" value="HTH_MarR-typ"/>
</dbReference>
<dbReference type="SUPFAM" id="SSF46785">
    <property type="entry name" value="Winged helix' DNA-binding domain"/>
    <property type="match status" value="1"/>
</dbReference>
<evidence type="ECO:0000313" key="5">
    <source>
        <dbReference type="EMBL" id="TLD99123.1"/>
    </source>
</evidence>
<gene>
    <name evidence="5" type="ORF">LS80_002645</name>
</gene>
<sequence>MTYSIDDKMEDELYAEVLEKIELFQKEHIVPHLMLAARKMKKFAIGHLKRFRIGFEQMAVLHALSLAKELNINQLAKILQKDRGTVSRCVESLCAKEYVIKTKPINDQRIHVVRLTQSGEQFFIDVCHYFETIAQKPESAMNICEIKQFHESLEKIIDYCKNTQKVTHTDCVEDTD</sequence>
<name>A0A4U8TGF0_9HELI</name>